<evidence type="ECO:0000259" key="9">
    <source>
        <dbReference type="Pfam" id="PF24597"/>
    </source>
</evidence>
<evidence type="ECO:0000256" key="7">
    <source>
        <dbReference type="SAM" id="MobiDB-lite"/>
    </source>
</evidence>
<dbReference type="EMBL" id="FWEW01000869">
    <property type="protein sequence ID" value="SLM35980.1"/>
    <property type="molecule type" value="Genomic_DNA"/>
</dbReference>
<dbReference type="InterPro" id="IPR007249">
    <property type="entry name" value="DOP1_N"/>
</dbReference>
<reference evidence="12" key="1">
    <citation type="submission" date="2017-03" db="EMBL/GenBank/DDBJ databases">
        <authorList>
            <person name="Sharma R."/>
            <person name="Thines M."/>
        </authorList>
    </citation>
    <scope>NUCLEOTIDE SEQUENCE [LARGE SCALE GENOMIC DNA]</scope>
</reference>
<feature type="domain" description="DOP1 N-terminal" evidence="8">
    <location>
        <begin position="39"/>
        <end position="367"/>
    </location>
</feature>
<dbReference type="Pfam" id="PF24598">
    <property type="entry name" value="DOP1_C"/>
    <property type="match status" value="1"/>
</dbReference>
<dbReference type="InterPro" id="IPR056458">
    <property type="entry name" value="TPR_DOP1_M"/>
</dbReference>
<keyword evidence="2" id="KW-0813">Transport</keyword>
<evidence type="ECO:0000259" key="10">
    <source>
        <dbReference type="Pfam" id="PF24598"/>
    </source>
</evidence>
<dbReference type="Pfam" id="PF24597">
    <property type="entry name" value="TPR_DOP1_M"/>
    <property type="match status" value="1"/>
</dbReference>
<keyword evidence="5" id="KW-0472">Membrane</keyword>
<feature type="domain" description="DOP1-like middle TPR" evidence="9">
    <location>
        <begin position="402"/>
        <end position="624"/>
    </location>
</feature>
<dbReference type="GO" id="GO:0005829">
    <property type="term" value="C:cytosol"/>
    <property type="evidence" value="ECO:0007669"/>
    <property type="project" value="GOC"/>
</dbReference>
<protein>
    <submittedName>
        <fullName evidence="11">Dopey, N-terminal</fullName>
    </submittedName>
</protein>
<dbReference type="GO" id="GO:0005802">
    <property type="term" value="C:trans-Golgi network"/>
    <property type="evidence" value="ECO:0007669"/>
    <property type="project" value="TreeGrafter"/>
</dbReference>
<name>A0A1W5CYY6_9LECA</name>
<dbReference type="GO" id="GO:0015031">
    <property type="term" value="P:protein transport"/>
    <property type="evidence" value="ECO:0007669"/>
    <property type="project" value="UniProtKB-KW"/>
</dbReference>
<evidence type="ECO:0000256" key="4">
    <source>
        <dbReference type="ARBA" id="ARBA00023034"/>
    </source>
</evidence>
<feature type="region of interest" description="Disordered" evidence="7">
    <location>
        <begin position="1"/>
        <end position="33"/>
    </location>
</feature>
<evidence type="ECO:0000256" key="6">
    <source>
        <dbReference type="ARBA" id="ARBA00046326"/>
    </source>
</evidence>
<dbReference type="GO" id="GO:0000139">
    <property type="term" value="C:Golgi membrane"/>
    <property type="evidence" value="ECO:0007669"/>
    <property type="project" value="UniProtKB-SubCell"/>
</dbReference>
<accession>A0A1W5CYY6</accession>
<evidence type="ECO:0000256" key="2">
    <source>
        <dbReference type="ARBA" id="ARBA00022448"/>
    </source>
</evidence>
<evidence type="ECO:0000313" key="11">
    <source>
        <dbReference type="EMBL" id="SLM35980.1"/>
    </source>
</evidence>
<feature type="compositionally biased region" description="Polar residues" evidence="7">
    <location>
        <begin position="256"/>
        <end position="270"/>
    </location>
</feature>
<keyword evidence="12" id="KW-1185">Reference proteome</keyword>
<proteinExistence type="inferred from homology"/>
<dbReference type="Proteomes" id="UP000192927">
    <property type="component" value="Unassembled WGS sequence"/>
</dbReference>
<dbReference type="Pfam" id="PF04118">
    <property type="entry name" value="Dopey_N"/>
    <property type="match status" value="1"/>
</dbReference>
<feature type="region of interest" description="Disordered" evidence="7">
    <location>
        <begin position="256"/>
        <end position="283"/>
    </location>
</feature>
<dbReference type="GO" id="GO:0006895">
    <property type="term" value="P:Golgi to endosome transport"/>
    <property type="evidence" value="ECO:0007669"/>
    <property type="project" value="InterPro"/>
</dbReference>
<comment type="subcellular location">
    <subcellularLocation>
        <location evidence="1">Golgi apparatus membrane</location>
        <topology evidence="1">Peripheral membrane protein</topology>
    </subcellularLocation>
</comment>
<dbReference type="InterPro" id="IPR056457">
    <property type="entry name" value="DOP1_C"/>
</dbReference>
<keyword evidence="3" id="KW-0653">Protein transport</keyword>
<feature type="compositionally biased region" description="Low complexity" evidence="7">
    <location>
        <begin position="9"/>
        <end position="22"/>
    </location>
</feature>
<evidence type="ECO:0000259" key="8">
    <source>
        <dbReference type="Pfam" id="PF04118"/>
    </source>
</evidence>
<dbReference type="SUPFAM" id="SSF48371">
    <property type="entry name" value="ARM repeat"/>
    <property type="match status" value="1"/>
</dbReference>
<keyword evidence="4" id="KW-0333">Golgi apparatus</keyword>
<comment type="similarity">
    <text evidence="6">Belongs to the DOP1 family.</text>
</comment>
<dbReference type="InterPro" id="IPR040314">
    <property type="entry name" value="DOP1"/>
</dbReference>
<evidence type="ECO:0000313" key="12">
    <source>
        <dbReference type="Proteomes" id="UP000192927"/>
    </source>
</evidence>
<dbReference type="GO" id="GO:0005768">
    <property type="term" value="C:endosome"/>
    <property type="evidence" value="ECO:0007669"/>
    <property type="project" value="TreeGrafter"/>
</dbReference>
<evidence type="ECO:0000256" key="3">
    <source>
        <dbReference type="ARBA" id="ARBA00022927"/>
    </source>
</evidence>
<evidence type="ECO:0000256" key="5">
    <source>
        <dbReference type="ARBA" id="ARBA00023136"/>
    </source>
</evidence>
<organism evidence="11 12">
    <name type="scientific">Lasallia pustulata</name>
    <dbReference type="NCBI Taxonomy" id="136370"/>
    <lineage>
        <taxon>Eukaryota</taxon>
        <taxon>Fungi</taxon>
        <taxon>Dikarya</taxon>
        <taxon>Ascomycota</taxon>
        <taxon>Pezizomycotina</taxon>
        <taxon>Lecanoromycetes</taxon>
        <taxon>OSLEUM clade</taxon>
        <taxon>Umbilicariomycetidae</taxon>
        <taxon>Umbilicariales</taxon>
        <taxon>Umbilicariaceae</taxon>
        <taxon>Lasallia</taxon>
    </lineage>
</organism>
<dbReference type="PANTHER" id="PTHR14042">
    <property type="entry name" value="DOPEY-RELATED"/>
    <property type="match status" value="1"/>
</dbReference>
<evidence type="ECO:0000256" key="1">
    <source>
        <dbReference type="ARBA" id="ARBA00004395"/>
    </source>
</evidence>
<dbReference type="PANTHER" id="PTHR14042:SF24">
    <property type="entry name" value="PROTEIN DOPEY-1 HOMOLOG"/>
    <property type="match status" value="1"/>
</dbReference>
<feature type="region of interest" description="Disordered" evidence="7">
    <location>
        <begin position="371"/>
        <end position="391"/>
    </location>
</feature>
<dbReference type="InterPro" id="IPR016024">
    <property type="entry name" value="ARM-type_fold"/>
</dbReference>
<feature type="domain" description="DOP1-like C-terminal" evidence="10">
    <location>
        <begin position="1392"/>
        <end position="1864"/>
    </location>
</feature>
<sequence length="1888" mass="208635">MAFETGHLPRASSPSSSGRASPVNPRSRTAVNDGLNRKDKVYRRYASGIERALSLFDTALQEWADYISFLGRLHKAIQAKPVTVNDIPHKATVAKRLAQCLNPMLPSGVHQKTLDVYASIFLLLGEDALARDLSLYLPGLSTTLSFASLAIKPVFLSLFKSYILPLRASALRPALKAIVLALLPGLEEETGDDFEHTMQILEGLKTSIGRNNTEGLHADISSDQFFWQCLFLAAITSSSRRQGALAYMTRHLPKLGTTSITTPQKSSGNSGPEGVGQPLPQDVATVASPEPGLLIRCFIAGLRDEHLLIQRGFLDLLVTHLPLHSRVLQGIVVGKDLEQLVAAAAAVVTRRDMSLNRRLWTWFLGPSPSVDVRDGAETPPGSPIPNGTPTAAHNVRNSPSSYFEQYGLNALVQSLLRMINYHSMVPADRARPLRICLSLMDRWEIGELVVPYVFLSAMNSVMQYEVVAKSRHDFNEVLRSANVFFDGIESALIWGELTKVVLEVLNNEETDRENAQARLDLVLFIITHFNIREEDMLVVHMPIMALALLASTPSYLAELQEHTERGGLELVVAALKIARYLIDMIPERAFLLDALVDASGALDRPVHRQTLQDRHILDSIQKYYTQHRGEFDLSAAPFSSKDIGELLLRRAGQLVAQELRSDRHVSYLESEICILNNLLGKVPHLEVLNADDILSSITATLEPNAARPTACLSFPFIIAIVSVLDSICTASQAAIHPPSEYKRDIVHRLIKCLWPYLSLSKPKYNVEAVRCIWRLQSISEDSQVIESSIASLLLGREEGQKNKISVEGARRFATLWAHSVASASGSQGQRSSQVRILHRFGGKGKEAEDQTSILGHPMVLLLDTLSIPKSEVFVFMSGWLQSLGTLHIIVELLIKRIRTIPFAARTSNTAHESFYKNEVQFFQKDGDHDECVYYLQMLSDLIRYSPSNIWSALDSPITTTSNNVDEPTDLDDQPSTTLRVELAKICMDIIGRQNPPEGLYEAGITSNLHQAALSLLQQLLAGPSSQFLAAVELEIPLIDRLHLSIEQSNTLLQVGLAELVLMALKLRLPGGAVARAPMHRKTVSRDIQINSSRISVSSDKDEKKETRSLALPPRKLMDSLILGFTSPDSRPVLESWVQFLDQCLPFYGDSIFQNLIPLVDCFCTHIKSVFEGLRSAFGDHQGIVPDVLEPTLVSLLNGLEQALARAHDRLIDTEHATVRPKSPEQPQGFFGNMVSGVFPSDTQRSWTATANNRLTVLLCVKDAVKVCFKIWSWGDSGTDSILREHASSASFNYISLRLRNRTRRILEHLFAAEALECLETFIDLWFEPMPSGPTTQSSILLNLLNGLDGSRPRNTIPAIFNAVYSRTNPSALDPMRKSSLTSDLSDIDLVTFLVTYARSLEDDAMDEIWSDCMTFLKDVLANPLPHRQILPKLLEFTAILGEKVDNTNFGEQRKMRRDLGDLFVRLLTAALTIKPLGFSQEAAISINTEKVPVEDGSSRQSFDIRRRPGSDDIVMILASIAPNIPKILVDSDRISTFATTVSTQVIVPTLRSKSYPENITVNLLNLLQTMGKIPEASKLWRKDIAEAFNDPRFLATGLNVVEGGWLPILRHWTLIDKDRISDLVPRLSSPTTAGIVFGVGASSARSEADRKTQLNLRRIALLILAAANDTFVASLAILQEKIVDLMTATAASSPSSTTRGDVYMVIRALVLKVSAMHLAPLWPIVTAELHDALTSLLPEDSSSTFSLNSVFQACKLLDTLLTIAPDDFQIQEWLFITDTIDAVYKPPQWEPAALVDELAEGLDATAGGTIPPSAPLGNAASGGQRKPLLTSNVLKSVKRDDLVESVLRPFLRQLSIYAFESTYSMESPDSKACFDDLLEDLLDESTLV</sequence>